<reference evidence="2" key="1">
    <citation type="submission" date="2016-06" db="EMBL/GenBank/DDBJ databases">
        <authorList>
            <person name="Varghese N."/>
            <person name="Submissions Spin"/>
        </authorList>
    </citation>
    <scope>NUCLEOTIDE SEQUENCE [LARGE SCALE GENOMIC DNA]</scope>
    <source>
        <strain evidence="2">DSM 43817</strain>
    </source>
</reference>
<accession>A0A1C6TKX2</accession>
<gene>
    <name evidence="1" type="ORF">GA0074692_6704</name>
</gene>
<sequence length="79" mass="8750">MPHLIVQGIRHTIGPGRVRVIEFNTSPLLGRRRAYHGLPGRRRHGGESAIVATERRHRAVVPETKPAWANGIDALNSTN</sequence>
<name>A0A1C6TKX2_9ACTN</name>
<evidence type="ECO:0000313" key="2">
    <source>
        <dbReference type="Proteomes" id="UP000198959"/>
    </source>
</evidence>
<dbReference type="Proteomes" id="UP000198959">
    <property type="component" value="Unassembled WGS sequence"/>
</dbReference>
<protein>
    <submittedName>
        <fullName evidence="1">Uncharacterized protein</fullName>
    </submittedName>
</protein>
<dbReference type="AlphaFoldDB" id="A0A1C6TKX2"/>
<organism evidence="1 2">
    <name type="scientific">Micromonospora pallida</name>
    <dbReference type="NCBI Taxonomy" id="145854"/>
    <lineage>
        <taxon>Bacteria</taxon>
        <taxon>Bacillati</taxon>
        <taxon>Actinomycetota</taxon>
        <taxon>Actinomycetes</taxon>
        <taxon>Micromonosporales</taxon>
        <taxon>Micromonosporaceae</taxon>
        <taxon>Micromonospora</taxon>
    </lineage>
</organism>
<evidence type="ECO:0000313" key="1">
    <source>
        <dbReference type="EMBL" id="SCL42195.1"/>
    </source>
</evidence>
<dbReference type="EMBL" id="FMHW01000002">
    <property type="protein sequence ID" value="SCL42195.1"/>
    <property type="molecule type" value="Genomic_DNA"/>
</dbReference>
<dbReference type="RefSeq" id="WP_091652193.1">
    <property type="nucleotide sequence ID" value="NZ_FMHW01000002.1"/>
</dbReference>
<keyword evidence="2" id="KW-1185">Reference proteome</keyword>
<proteinExistence type="predicted"/>